<keyword evidence="4" id="KW-1185">Reference proteome</keyword>
<feature type="compositionally biased region" description="Basic and acidic residues" evidence="1">
    <location>
        <begin position="143"/>
        <end position="152"/>
    </location>
</feature>
<dbReference type="AlphaFoldDB" id="A0A2I0KJ20"/>
<accession>A0A2I0KJ20</accession>
<reference evidence="3 4" key="1">
    <citation type="submission" date="2017-11" db="EMBL/GenBank/DDBJ databases">
        <title>De-novo sequencing of pomegranate (Punica granatum L.) genome.</title>
        <authorList>
            <person name="Akparov Z."/>
            <person name="Amiraslanov A."/>
            <person name="Hajiyeva S."/>
            <person name="Abbasov M."/>
            <person name="Kaur K."/>
            <person name="Hamwieh A."/>
            <person name="Solovyev V."/>
            <person name="Salamov A."/>
            <person name="Braich B."/>
            <person name="Kosarev P."/>
            <person name="Mahmoud A."/>
            <person name="Hajiyev E."/>
            <person name="Babayeva S."/>
            <person name="Izzatullayeva V."/>
            <person name="Mammadov A."/>
            <person name="Mammadov A."/>
            <person name="Sharifova S."/>
            <person name="Ojaghi J."/>
            <person name="Eynullazada K."/>
            <person name="Bayramov B."/>
            <person name="Abdulazimova A."/>
            <person name="Shahmuradov I."/>
        </authorList>
    </citation>
    <scope>NUCLEOTIDE SEQUENCE [LARGE SCALE GENOMIC DNA]</scope>
    <source>
        <strain evidence="4">cv. AG2017</strain>
        <tissue evidence="3">Leaf</tissue>
    </source>
</reference>
<keyword evidence="2" id="KW-0812">Transmembrane</keyword>
<evidence type="ECO:0000313" key="4">
    <source>
        <dbReference type="Proteomes" id="UP000233551"/>
    </source>
</evidence>
<feature type="transmembrane region" description="Helical" evidence="2">
    <location>
        <begin position="212"/>
        <end position="230"/>
    </location>
</feature>
<comment type="caution">
    <text evidence="3">The sequence shown here is derived from an EMBL/GenBank/DDBJ whole genome shotgun (WGS) entry which is preliminary data.</text>
</comment>
<organism evidence="3 4">
    <name type="scientific">Punica granatum</name>
    <name type="common">Pomegranate</name>
    <dbReference type="NCBI Taxonomy" id="22663"/>
    <lineage>
        <taxon>Eukaryota</taxon>
        <taxon>Viridiplantae</taxon>
        <taxon>Streptophyta</taxon>
        <taxon>Embryophyta</taxon>
        <taxon>Tracheophyta</taxon>
        <taxon>Spermatophyta</taxon>
        <taxon>Magnoliopsida</taxon>
        <taxon>eudicotyledons</taxon>
        <taxon>Gunneridae</taxon>
        <taxon>Pentapetalae</taxon>
        <taxon>rosids</taxon>
        <taxon>malvids</taxon>
        <taxon>Myrtales</taxon>
        <taxon>Lythraceae</taxon>
        <taxon>Punica</taxon>
    </lineage>
</organism>
<gene>
    <name evidence="3" type="ORF">CRG98_011110</name>
</gene>
<proteinExistence type="predicted"/>
<protein>
    <submittedName>
        <fullName evidence="3">Uncharacterized protein</fullName>
    </submittedName>
</protein>
<evidence type="ECO:0000313" key="3">
    <source>
        <dbReference type="EMBL" id="PKI68514.1"/>
    </source>
</evidence>
<keyword evidence="2" id="KW-1133">Transmembrane helix</keyword>
<feature type="region of interest" description="Disordered" evidence="1">
    <location>
        <begin position="121"/>
        <end position="152"/>
    </location>
</feature>
<keyword evidence="2" id="KW-0472">Membrane</keyword>
<sequence length="299" mass="33971">MEKVTLHNPRADFKLEKEATIDPIRIKELLANSSRERLRRSSWTRMVQGSSRPLLMRSSRELPWLKWAMPRRKEEMSVREKLVCTGGFRRLLQVGTRVLSDQGTPKHGYVWLVASNDLSSPKMESESREGPLGSDGMTRLSHGSREAPRNRENSLEDQFCALLVCEAGSFKWQNGPWKWTGESGNMGGGPEARKSVLLGLDDQNEVDCLCRLFVFLYAILLALACIVLWAEQLTRRPEPEIENQRRPGNLRSKFSQYFPSVLIRLETTAISVCRKQAPKSLPRACVFDLADPAINSNSR</sequence>
<dbReference type="Proteomes" id="UP000233551">
    <property type="component" value="Unassembled WGS sequence"/>
</dbReference>
<evidence type="ECO:0000256" key="2">
    <source>
        <dbReference type="SAM" id="Phobius"/>
    </source>
</evidence>
<name>A0A2I0KJ20_PUNGR</name>
<dbReference type="EMBL" id="PGOL01000552">
    <property type="protein sequence ID" value="PKI68514.1"/>
    <property type="molecule type" value="Genomic_DNA"/>
</dbReference>
<evidence type="ECO:0000256" key="1">
    <source>
        <dbReference type="SAM" id="MobiDB-lite"/>
    </source>
</evidence>